<organism evidence="2 3">
    <name type="scientific">Crocosphaera watsonii WH 0401</name>
    <dbReference type="NCBI Taxonomy" id="555881"/>
    <lineage>
        <taxon>Bacteria</taxon>
        <taxon>Bacillati</taxon>
        <taxon>Cyanobacteriota</taxon>
        <taxon>Cyanophyceae</taxon>
        <taxon>Oscillatoriophycideae</taxon>
        <taxon>Chroococcales</taxon>
        <taxon>Aphanothecaceae</taxon>
        <taxon>Crocosphaera</taxon>
    </lineage>
</organism>
<feature type="region of interest" description="Disordered" evidence="1">
    <location>
        <begin position="205"/>
        <end position="225"/>
    </location>
</feature>
<proteinExistence type="predicted"/>
<evidence type="ECO:0000313" key="3">
    <source>
        <dbReference type="Proteomes" id="UP000018198"/>
    </source>
</evidence>
<dbReference type="Proteomes" id="UP000018198">
    <property type="component" value="Unassembled WGS sequence"/>
</dbReference>
<accession>T2JED5</accession>
<name>T2JED5_CROWT</name>
<dbReference type="RefSeq" id="WP_021836159.1">
    <property type="nucleotide sequence ID" value="NZ_CAQM01000600.1"/>
</dbReference>
<evidence type="ECO:0000256" key="1">
    <source>
        <dbReference type="SAM" id="MobiDB-lite"/>
    </source>
</evidence>
<comment type="caution">
    <text evidence="2">The sequence shown here is derived from an EMBL/GenBank/DDBJ whole genome shotgun (WGS) entry which is preliminary data.</text>
</comment>
<dbReference type="EMBL" id="CAQM01000600">
    <property type="protein sequence ID" value="CCQ62837.1"/>
    <property type="molecule type" value="Genomic_DNA"/>
</dbReference>
<protein>
    <submittedName>
        <fullName evidence="2">Uncharacterized protein</fullName>
    </submittedName>
</protein>
<dbReference type="AlphaFoldDB" id="T2JED5"/>
<reference evidence="2 3" key="1">
    <citation type="submission" date="2013-01" db="EMBL/GenBank/DDBJ databases">
        <authorList>
            <person name="Bench S."/>
        </authorList>
    </citation>
    <scope>NUCLEOTIDE SEQUENCE [LARGE SCALE GENOMIC DNA]</scope>
    <source>
        <strain evidence="2 3">WH 0401</strain>
    </source>
</reference>
<evidence type="ECO:0000313" key="2">
    <source>
        <dbReference type="EMBL" id="CCQ62837.1"/>
    </source>
</evidence>
<gene>
    <name evidence="2" type="ORF">CWATWH0401_2029</name>
</gene>
<sequence length="252" mass="28492">MGTLQAMTINAVLQVKSERQAQANFLIQQDIEIIQATASNMSLEYYKKTDIKPILNPNNYQDNYLCRGPKRKSKDTRFGADLVKELDRRLSKDIKPNGDDDKSTESKPAIKDLNKVFSGAEDFEQFKTDDNGNVVFNNGTKRPELKTNPDPKKVVVQIVMNGSDDESDPNFENNLLNQNYRMVRLMTVDKSTRYDVLQVYYRVGKPYPEQGGEDRDGDNLGDDEAGRISIIAENYTEVIPAAVAECGLPQRK</sequence>
<reference evidence="2 3" key="2">
    <citation type="submission" date="2013-09" db="EMBL/GenBank/DDBJ databases">
        <title>Whole genome comparison of six Crocosphaera watsonii strains with differing phenotypes.</title>
        <authorList>
            <person name="Bench S.R."/>
            <person name="Heller P."/>
            <person name="Frank I."/>
            <person name="Arciniega M."/>
            <person name="Shilova I.N."/>
            <person name="Zehr J.P."/>
        </authorList>
    </citation>
    <scope>NUCLEOTIDE SEQUENCE [LARGE SCALE GENOMIC DNA]</scope>
    <source>
        <strain evidence="2 3">WH 0401</strain>
    </source>
</reference>